<proteinExistence type="predicted"/>
<feature type="domain" description="CRAL-TRIO" evidence="2">
    <location>
        <begin position="358"/>
        <end position="532"/>
    </location>
</feature>
<evidence type="ECO:0000259" key="3">
    <source>
        <dbReference type="PROSITE" id="PS50866"/>
    </source>
</evidence>
<evidence type="ECO:0000313" key="5">
    <source>
        <dbReference type="EMBL" id="VFT95714.1"/>
    </source>
</evidence>
<dbReference type="PROSITE" id="PS50866">
    <property type="entry name" value="GOLD"/>
    <property type="match status" value="1"/>
</dbReference>
<gene>
    <name evidence="5" type="primary">Aste57867_18988</name>
    <name evidence="4" type="ORF">As57867_018924</name>
    <name evidence="5" type="ORF">ASTE57867_18988</name>
</gene>
<evidence type="ECO:0000313" key="4">
    <source>
        <dbReference type="EMBL" id="KAF0689569.1"/>
    </source>
</evidence>
<dbReference type="GO" id="GO:0005737">
    <property type="term" value="C:cytoplasm"/>
    <property type="evidence" value="ECO:0007669"/>
    <property type="project" value="TreeGrafter"/>
</dbReference>
<accession>A0A485LBS7</accession>
<sequence>MEIRAADAVGDTTATLSLAKGVPYPVPEETEHLQANKAAAEAAAEEERQRRVDELSSTECESAIVREINIEYAIAAMETERIRRMSQHNLAIVHNELLRERSKKEVVELMEAERGRRMSVELLAMVHDEIVREKAKQDVAVEVESERVRRMSQDTIAEVHTHLLRRNSIDKVVELAETERARRVQEQLQQQVVDHVTRRKSQTEAVALMESERARRMSSHDHLHSMVSISSLSVQSGGGGASEEEEHALDGDASPAEAPPLPLSFPDLPVASTDAAAEQKALYELHVALQADLPPCQDAEDEALRDIRLLRFLRGHKGNVQVAADRYTDMLELRQKHHLDAIRDNIRLGNMTAADFPYYEKIKRYYPAVAAYDVADGDHNVFCFEKFGAVDLYGLVVNVTDDEWLAFTLHELEHRALTLDRLSLAHKTLVRCTTLRDLDGFSLTRVTRPVLQRLQHTVSLASACYPESVAKTVFFNTPWVFHTAWRGIQLWLDETQRSKICFLKRGDVATLHAICTPDKLPALLGGSNDAVVLPPTGLLGKDSYALLRENGATEAEIRARDVLTVPFRVNAHDTICWEFCVQGYDVDFSVKFRTQGDGGAVELNVDGWNKARFVHGQVEAASWTAPAAGAAVLCWDNSFSWTRAKTICYKASVAKTVQPGDESIDISGHSQL</sequence>
<dbReference type="InterPro" id="IPR036598">
    <property type="entry name" value="GOLD_dom_sf"/>
</dbReference>
<keyword evidence="6" id="KW-1185">Reference proteome</keyword>
<name>A0A485LBS7_9STRA</name>
<evidence type="ECO:0000259" key="2">
    <source>
        <dbReference type="PROSITE" id="PS50191"/>
    </source>
</evidence>
<dbReference type="InterPro" id="IPR036865">
    <property type="entry name" value="CRAL-TRIO_dom_sf"/>
</dbReference>
<evidence type="ECO:0000313" key="6">
    <source>
        <dbReference type="Proteomes" id="UP000332933"/>
    </source>
</evidence>
<dbReference type="Proteomes" id="UP000332933">
    <property type="component" value="Unassembled WGS sequence"/>
</dbReference>
<dbReference type="SMART" id="SM00516">
    <property type="entry name" value="SEC14"/>
    <property type="match status" value="1"/>
</dbReference>
<dbReference type="EMBL" id="VJMH01006435">
    <property type="protein sequence ID" value="KAF0689569.1"/>
    <property type="molecule type" value="Genomic_DNA"/>
</dbReference>
<reference evidence="4" key="2">
    <citation type="submission" date="2019-06" db="EMBL/GenBank/DDBJ databases">
        <title>Genomics analysis of Aphanomyces spp. identifies a new class of oomycete effector associated with host adaptation.</title>
        <authorList>
            <person name="Gaulin E."/>
        </authorList>
    </citation>
    <scope>NUCLEOTIDE SEQUENCE</scope>
    <source>
        <strain evidence="4">CBS 578.67</strain>
    </source>
</reference>
<dbReference type="InterPro" id="IPR001251">
    <property type="entry name" value="CRAL-TRIO_dom"/>
</dbReference>
<dbReference type="PANTHER" id="PTHR23324">
    <property type="entry name" value="SEC14 RELATED PROTEIN"/>
    <property type="match status" value="1"/>
</dbReference>
<dbReference type="SUPFAM" id="SSF46938">
    <property type="entry name" value="CRAL/TRIO N-terminal domain"/>
    <property type="match status" value="1"/>
</dbReference>
<feature type="domain" description="GOLD" evidence="3">
    <location>
        <begin position="548"/>
        <end position="653"/>
    </location>
</feature>
<dbReference type="AlphaFoldDB" id="A0A485LBS7"/>
<dbReference type="SUPFAM" id="SSF52087">
    <property type="entry name" value="CRAL/TRIO domain"/>
    <property type="match status" value="1"/>
</dbReference>
<dbReference type="InterPro" id="IPR009038">
    <property type="entry name" value="GOLD_dom"/>
</dbReference>
<protein>
    <submittedName>
        <fullName evidence="5">Aste57867_18988 protein</fullName>
    </submittedName>
</protein>
<organism evidence="5 6">
    <name type="scientific">Aphanomyces stellatus</name>
    <dbReference type="NCBI Taxonomy" id="120398"/>
    <lineage>
        <taxon>Eukaryota</taxon>
        <taxon>Sar</taxon>
        <taxon>Stramenopiles</taxon>
        <taxon>Oomycota</taxon>
        <taxon>Saprolegniomycetes</taxon>
        <taxon>Saprolegniales</taxon>
        <taxon>Verrucalvaceae</taxon>
        <taxon>Aphanomyces</taxon>
    </lineage>
</organism>
<dbReference type="EMBL" id="CAADRA010006456">
    <property type="protein sequence ID" value="VFT95714.1"/>
    <property type="molecule type" value="Genomic_DNA"/>
</dbReference>
<feature type="region of interest" description="Disordered" evidence="1">
    <location>
        <begin position="232"/>
        <end position="258"/>
    </location>
</feature>
<dbReference type="Gene3D" id="3.40.525.10">
    <property type="entry name" value="CRAL-TRIO lipid binding domain"/>
    <property type="match status" value="1"/>
</dbReference>
<dbReference type="CDD" id="cd00170">
    <property type="entry name" value="SEC14"/>
    <property type="match status" value="1"/>
</dbReference>
<evidence type="ECO:0000256" key="1">
    <source>
        <dbReference type="SAM" id="MobiDB-lite"/>
    </source>
</evidence>
<dbReference type="PANTHER" id="PTHR23324:SF83">
    <property type="entry name" value="SEC14-LIKE PROTEIN 2"/>
    <property type="match status" value="1"/>
</dbReference>
<dbReference type="InterPro" id="IPR036273">
    <property type="entry name" value="CRAL/TRIO_N_dom_sf"/>
</dbReference>
<dbReference type="InterPro" id="IPR051064">
    <property type="entry name" value="SEC14/CRAL-TRIO_domain"/>
</dbReference>
<reference evidence="5 6" key="1">
    <citation type="submission" date="2019-03" db="EMBL/GenBank/DDBJ databases">
        <authorList>
            <person name="Gaulin E."/>
            <person name="Dumas B."/>
        </authorList>
    </citation>
    <scope>NUCLEOTIDE SEQUENCE [LARGE SCALE GENOMIC DNA]</scope>
    <source>
        <strain evidence="5">CBS 568.67</strain>
    </source>
</reference>
<dbReference type="PROSITE" id="PS50191">
    <property type="entry name" value="CRAL_TRIO"/>
    <property type="match status" value="1"/>
</dbReference>
<dbReference type="SUPFAM" id="SSF101576">
    <property type="entry name" value="Supernatant protein factor (SPF), C-terminal domain"/>
    <property type="match status" value="1"/>
</dbReference>
<dbReference type="Gene3D" id="2.60.120.680">
    <property type="entry name" value="GOLD domain"/>
    <property type="match status" value="1"/>
</dbReference>
<dbReference type="OrthoDB" id="1434354at2759"/>
<dbReference type="Pfam" id="PF00650">
    <property type="entry name" value="CRAL_TRIO"/>
    <property type="match status" value="1"/>
</dbReference>